<gene>
    <name evidence="2" type="ORF">GCM10007933_06150</name>
</gene>
<protein>
    <submittedName>
        <fullName evidence="2">Uncharacterized protein</fullName>
    </submittedName>
</protein>
<organism evidence="2 3">
    <name type="scientific">Zoogloea oryzae</name>
    <dbReference type="NCBI Taxonomy" id="310767"/>
    <lineage>
        <taxon>Bacteria</taxon>
        <taxon>Pseudomonadati</taxon>
        <taxon>Pseudomonadota</taxon>
        <taxon>Betaproteobacteria</taxon>
        <taxon>Rhodocyclales</taxon>
        <taxon>Zoogloeaceae</taxon>
        <taxon>Zoogloea</taxon>
    </lineage>
</organism>
<dbReference type="EMBL" id="BSPX01000005">
    <property type="protein sequence ID" value="GLT21163.1"/>
    <property type="molecule type" value="Genomic_DNA"/>
</dbReference>
<evidence type="ECO:0000313" key="3">
    <source>
        <dbReference type="Proteomes" id="UP001157167"/>
    </source>
</evidence>
<proteinExistence type="predicted"/>
<evidence type="ECO:0000256" key="1">
    <source>
        <dbReference type="SAM" id="MobiDB-lite"/>
    </source>
</evidence>
<keyword evidence="3" id="KW-1185">Reference proteome</keyword>
<comment type="caution">
    <text evidence="2">The sequence shown here is derived from an EMBL/GenBank/DDBJ whole genome shotgun (WGS) entry which is preliminary data.</text>
</comment>
<evidence type="ECO:0000313" key="2">
    <source>
        <dbReference type="EMBL" id="GLT21163.1"/>
    </source>
</evidence>
<dbReference type="Proteomes" id="UP001157167">
    <property type="component" value="Unassembled WGS sequence"/>
</dbReference>
<reference evidence="3" key="1">
    <citation type="journal article" date="2019" name="Int. J. Syst. Evol. Microbiol.">
        <title>The Global Catalogue of Microorganisms (GCM) 10K type strain sequencing project: providing services to taxonomists for standard genome sequencing and annotation.</title>
        <authorList>
            <consortium name="The Broad Institute Genomics Platform"/>
            <consortium name="The Broad Institute Genome Sequencing Center for Infectious Disease"/>
            <person name="Wu L."/>
            <person name="Ma J."/>
        </authorList>
    </citation>
    <scope>NUCLEOTIDE SEQUENCE [LARGE SCALE GENOMIC DNA]</scope>
    <source>
        <strain evidence="3">NBRC 102407</strain>
    </source>
</reference>
<name>A0ABQ6F6I9_9RHOO</name>
<sequence length="212" mass="23096">MDDGMTGRLGGLGRWRRPDGQPRQINGNWAGQLWAAALEYAHVHPAIPCRKRKTQHSRRWLTRHCGRPYQDKCRGAFFRSQLKSAKGAVVSLGQPHHDGFAAMGVERLAGRPAGMGGAFGINEEQPLEGNARAREGRRIKLAWRRNADGPAPFGHPLEQGQDQAELADTCVGDEDFGECADRPALAGQYGIQGGMAGGNAWRCRGNLIATPH</sequence>
<accession>A0ABQ6F6I9</accession>
<feature type="region of interest" description="Disordered" evidence="1">
    <location>
        <begin position="1"/>
        <end position="21"/>
    </location>
</feature>